<feature type="domain" description="XdhC- CoxI" evidence="1">
    <location>
        <begin position="13"/>
        <end position="78"/>
    </location>
</feature>
<dbReference type="InterPro" id="IPR027051">
    <property type="entry name" value="XdhC_Rossmann_dom"/>
</dbReference>
<dbReference type="InterPro" id="IPR003777">
    <property type="entry name" value="XdhC_CoxI"/>
</dbReference>
<accession>A0A398DH61</accession>
<evidence type="ECO:0000313" key="5">
    <source>
        <dbReference type="Proteomes" id="UP000265724"/>
    </source>
</evidence>
<reference evidence="5 6" key="1">
    <citation type="submission" date="2018-09" db="EMBL/GenBank/DDBJ databases">
        <title>Discovery and Ecogenomic Context for Candidatus Cryosericales, a Global Caldiserica Order Active in Thawing Permafrost.</title>
        <authorList>
            <person name="Martinez M.A."/>
            <person name="Woodcroft B.J."/>
            <person name="Ignacio Espinoza J.C."/>
            <person name="Zayed A."/>
            <person name="Singleton C.M."/>
            <person name="Boyd J."/>
            <person name="Li Y.-F."/>
            <person name="Purvine S."/>
            <person name="Maughan H."/>
            <person name="Hodgkins S.B."/>
            <person name="Anderson D."/>
            <person name="Sederholm M."/>
            <person name="Temperton B."/>
            <person name="Saleska S.R."/>
            <person name="Tyson G.W."/>
            <person name="Rich V.I."/>
        </authorList>
    </citation>
    <scope>NUCLEOTIDE SEQUENCE [LARGE SCALE GENOMIC DNA]</scope>
    <source>
        <strain evidence="4 5">SMC2</strain>
        <strain evidence="3 6">SMC3</strain>
    </source>
</reference>
<protein>
    <submittedName>
        <fullName evidence="3">Xanthine dehydrogenase</fullName>
    </submittedName>
</protein>
<dbReference type="Proteomes" id="UP000266042">
    <property type="component" value="Unassembled WGS sequence"/>
</dbReference>
<keyword evidence="5" id="KW-1185">Reference proteome</keyword>
<proteinExistence type="predicted"/>
<gene>
    <name evidence="4" type="ORF">SMC2_01330</name>
    <name evidence="3" type="ORF">SMC3_00955</name>
</gene>
<evidence type="ECO:0000259" key="2">
    <source>
        <dbReference type="Pfam" id="PF13478"/>
    </source>
</evidence>
<name>A0A398DH61_9BACT</name>
<dbReference type="EMBL" id="QXIW01000005">
    <property type="protein sequence ID" value="RIE14882.1"/>
    <property type="molecule type" value="Genomic_DNA"/>
</dbReference>
<dbReference type="InterPro" id="IPR052698">
    <property type="entry name" value="MoCofactor_Util/Proc"/>
</dbReference>
<sequence>MDSIYQYVAKLEQEGREFAVCTVIDAQGSSPGRTSFKMVVLPDGTQHGTVGGGKLELTVLGAARDAIAEGKSRVVTFDLSQNGKDSLGMLCGGQVTLYIEYVGSRPLLYIYGAGHVGRFLATFASLVGFEVTVLDDRPEFATPARIPDAHHFLTGEFVELVQTTAYGPQGYHVILTDRHVSDERVLQALLERKVDNRYIGMIGSRSKTLEVFRRLVAAGVGKEDLARVYAPVGIDHGGQTAEEIALAICTELVAVRHDHTLADSMKNRADVIGLLESKP</sequence>
<evidence type="ECO:0000259" key="1">
    <source>
        <dbReference type="Pfam" id="PF02625"/>
    </source>
</evidence>
<evidence type="ECO:0000313" key="3">
    <source>
        <dbReference type="EMBL" id="RIE14882.1"/>
    </source>
</evidence>
<dbReference type="Pfam" id="PF13478">
    <property type="entry name" value="XdhC_C"/>
    <property type="match status" value="1"/>
</dbReference>
<evidence type="ECO:0000313" key="4">
    <source>
        <dbReference type="EMBL" id="RIE15323.1"/>
    </source>
</evidence>
<dbReference type="RefSeq" id="WP_119086801.1">
    <property type="nucleotide sequence ID" value="NZ_QXIV01000003.1"/>
</dbReference>
<dbReference type="EMBL" id="QXIX01000011">
    <property type="protein sequence ID" value="RIE15323.1"/>
    <property type="molecule type" value="Genomic_DNA"/>
</dbReference>
<dbReference type="AlphaFoldDB" id="A0A398DH61"/>
<organism evidence="3 6">
    <name type="scientific">Candidatus Cryosericum hinesii</name>
    <dbReference type="NCBI Taxonomy" id="2290915"/>
    <lineage>
        <taxon>Bacteria</taxon>
        <taxon>Pseudomonadati</taxon>
        <taxon>Caldisericota/Cryosericota group</taxon>
        <taxon>Candidatus Cryosericota</taxon>
        <taxon>Candidatus Cryosericia</taxon>
        <taxon>Candidatus Cryosericales</taxon>
        <taxon>Candidatus Cryosericaceae</taxon>
        <taxon>Candidatus Cryosericum</taxon>
    </lineage>
</organism>
<dbReference type="Proteomes" id="UP000265724">
    <property type="component" value="Unassembled WGS sequence"/>
</dbReference>
<evidence type="ECO:0000313" key="6">
    <source>
        <dbReference type="Proteomes" id="UP000266042"/>
    </source>
</evidence>
<dbReference type="Pfam" id="PF02625">
    <property type="entry name" value="XdhC_CoxI"/>
    <property type="match status" value="1"/>
</dbReference>
<dbReference type="PANTHER" id="PTHR30388:SF6">
    <property type="entry name" value="XANTHINE DEHYDROGENASE SUBUNIT A-RELATED"/>
    <property type="match status" value="1"/>
</dbReference>
<feature type="domain" description="XdhC Rossmann" evidence="2">
    <location>
        <begin position="108"/>
        <end position="252"/>
    </location>
</feature>
<dbReference type="Gene3D" id="3.40.50.720">
    <property type="entry name" value="NAD(P)-binding Rossmann-like Domain"/>
    <property type="match status" value="1"/>
</dbReference>
<comment type="caution">
    <text evidence="3">The sequence shown here is derived from an EMBL/GenBank/DDBJ whole genome shotgun (WGS) entry which is preliminary data.</text>
</comment>
<dbReference type="PANTHER" id="PTHR30388">
    <property type="entry name" value="ALDEHYDE OXIDOREDUCTASE MOLYBDENUM COFACTOR ASSEMBLY PROTEIN"/>
    <property type="match status" value="1"/>
</dbReference>